<dbReference type="PANTHER" id="PTHR40265">
    <property type="entry name" value="BLL2707 PROTEIN"/>
    <property type="match status" value="1"/>
</dbReference>
<keyword evidence="4" id="KW-1185">Reference proteome</keyword>
<protein>
    <submittedName>
        <fullName evidence="3">VOC family protein</fullName>
    </submittedName>
</protein>
<dbReference type="InterPro" id="IPR025870">
    <property type="entry name" value="Glyoxalase-like_dom"/>
</dbReference>
<evidence type="ECO:0000313" key="2">
    <source>
        <dbReference type="EMBL" id="MBB6569577.1"/>
    </source>
</evidence>
<dbReference type="RefSeq" id="WP_171673080.1">
    <property type="nucleotide sequence ID" value="NZ_BAAAGT010000002.1"/>
</dbReference>
<dbReference type="Proteomes" id="UP000534306">
    <property type="component" value="Unassembled WGS sequence"/>
</dbReference>
<dbReference type="EMBL" id="JABJRC010000002">
    <property type="protein sequence ID" value="NOL40589.1"/>
    <property type="molecule type" value="Genomic_DNA"/>
</dbReference>
<dbReference type="PANTHER" id="PTHR40265:SF1">
    <property type="entry name" value="GLYOXALASE-LIKE DOMAIN-CONTAINING PROTEIN"/>
    <property type="match status" value="1"/>
</dbReference>
<dbReference type="Gene3D" id="3.10.180.10">
    <property type="entry name" value="2,3-Dihydroxybiphenyl 1,2-Dioxygenase, domain 1"/>
    <property type="match status" value="1"/>
</dbReference>
<name>A0A7Y4KXP8_9ACTN</name>
<evidence type="ECO:0000313" key="5">
    <source>
        <dbReference type="Proteomes" id="UP000553957"/>
    </source>
</evidence>
<evidence type="ECO:0000313" key="4">
    <source>
        <dbReference type="Proteomes" id="UP000534306"/>
    </source>
</evidence>
<evidence type="ECO:0000259" key="1">
    <source>
        <dbReference type="Pfam" id="PF13468"/>
    </source>
</evidence>
<reference evidence="2 5" key="2">
    <citation type="submission" date="2020-08" db="EMBL/GenBank/DDBJ databases">
        <title>Sequencing the genomes of 1000 actinobacteria strains.</title>
        <authorList>
            <person name="Klenk H.-P."/>
        </authorList>
    </citation>
    <scope>NUCLEOTIDE SEQUENCE [LARGE SCALE GENOMIC DNA]</scope>
    <source>
        <strain evidence="2 5">DSM 15626</strain>
    </source>
</reference>
<evidence type="ECO:0000313" key="3">
    <source>
        <dbReference type="EMBL" id="NOL40589.1"/>
    </source>
</evidence>
<comment type="caution">
    <text evidence="3">The sequence shown here is derived from an EMBL/GenBank/DDBJ whole genome shotgun (WGS) entry which is preliminary data.</text>
</comment>
<gene>
    <name evidence="2" type="ORF">HNR71_005214</name>
    <name evidence="3" type="ORF">HPO96_10065</name>
</gene>
<accession>A0A7Y4KXP8</accession>
<dbReference type="SUPFAM" id="SSF54593">
    <property type="entry name" value="Glyoxalase/Bleomycin resistance protein/Dihydroxybiphenyl dioxygenase"/>
    <property type="match status" value="1"/>
</dbReference>
<dbReference type="Proteomes" id="UP000553957">
    <property type="component" value="Unassembled WGS sequence"/>
</dbReference>
<feature type="domain" description="Glyoxalase-like" evidence="1">
    <location>
        <begin position="5"/>
        <end position="174"/>
    </location>
</feature>
<reference evidence="3 4" key="1">
    <citation type="submission" date="2020-05" db="EMBL/GenBank/DDBJ databases">
        <title>Genome sequence of Kribbella sandramycini ATCC 39419.</title>
        <authorList>
            <person name="Maclea K.S."/>
            <person name="Fair J.L."/>
        </authorList>
    </citation>
    <scope>NUCLEOTIDE SEQUENCE [LARGE SCALE GENOMIC DNA]</scope>
    <source>
        <strain evidence="3 4">ATCC 39419</strain>
    </source>
</reference>
<dbReference type="EMBL" id="JACHKF010000001">
    <property type="protein sequence ID" value="MBB6569577.1"/>
    <property type="molecule type" value="Genomic_DNA"/>
</dbReference>
<dbReference type="InterPro" id="IPR029068">
    <property type="entry name" value="Glyas_Bleomycin-R_OHBP_Dase"/>
</dbReference>
<dbReference type="Pfam" id="PF13468">
    <property type="entry name" value="Glyoxalase_3"/>
    <property type="match status" value="1"/>
</dbReference>
<dbReference type="AlphaFoldDB" id="A0A7Y4KXP8"/>
<sequence>MDQLLDHLVYGTPDLLGAVERFAAATGLQPVEGGRHPQWGTRNFLVGLGGTTYLELLGPDLDAPSSIVDFTGTDRLLTWAIHPADLEAAVVAARAAGAELGEVGPMSRSTPTGETVSWRVSRAAQWPYDGVVPFVIDWGTTPRPATTMTDAGELLGFRGSHPQATEVRAALAALGADLEVTEGPPALTATVRGPRGEFPLG</sequence>
<organism evidence="3 4">
    <name type="scientific">Kribbella sandramycini</name>
    <dbReference type="NCBI Taxonomy" id="60450"/>
    <lineage>
        <taxon>Bacteria</taxon>
        <taxon>Bacillati</taxon>
        <taxon>Actinomycetota</taxon>
        <taxon>Actinomycetes</taxon>
        <taxon>Propionibacteriales</taxon>
        <taxon>Kribbellaceae</taxon>
        <taxon>Kribbella</taxon>
    </lineage>
</organism>
<proteinExistence type="predicted"/>